<dbReference type="Pfam" id="PF00583">
    <property type="entry name" value="Acetyltransf_1"/>
    <property type="match status" value="1"/>
</dbReference>
<organism evidence="3 4">
    <name type="scientific">Botryosphaeria dothidea</name>
    <dbReference type="NCBI Taxonomy" id="55169"/>
    <lineage>
        <taxon>Eukaryota</taxon>
        <taxon>Fungi</taxon>
        <taxon>Dikarya</taxon>
        <taxon>Ascomycota</taxon>
        <taxon>Pezizomycotina</taxon>
        <taxon>Dothideomycetes</taxon>
        <taxon>Dothideomycetes incertae sedis</taxon>
        <taxon>Botryosphaeriales</taxon>
        <taxon>Botryosphaeriaceae</taxon>
        <taxon>Botryosphaeria</taxon>
    </lineage>
</organism>
<gene>
    <name evidence="3" type="ORF">GTA08_BOTSDO00153</name>
</gene>
<evidence type="ECO:0000313" key="3">
    <source>
        <dbReference type="EMBL" id="KAF4313172.1"/>
    </source>
</evidence>
<reference evidence="3" key="1">
    <citation type="submission" date="2020-04" db="EMBL/GenBank/DDBJ databases">
        <title>Genome Assembly and Annotation of Botryosphaeria dothidea sdau 11-99, a Latent Pathogen of Apple Fruit Ring Rot in China.</title>
        <authorList>
            <person name="Yu C."/>
            <person name="Diao Y."/>
            <person name="Lu Q."/>
            <person name="Zhao J."/>
            <person name="Cui S."/>
            <person name="Peng C."/>
            <person name="He B."/>
            <person name="Liu H."/>
        </authorList>
    </citation>
    <scope>NUCLEOTIDE SEQUENCE [LARGE SCALE GENOMIC DNA]</scope>
    <source>
        <strain evidence="3">Sdau11-99</strain>
    </source>
</reference>
<comment type="caution">
    <text evidence="3">The sequence shown here is derived from an EMBL/GenBank/DDBJ whole genome shotgun (WGS) entry which is preliminary data.</text>
</comment>
<dbReference type="Proteomes" id="UP000572817">
    <property type="component" value="Unassembled WGS sequence"/>
</dbReference>
<dbReference type="SUPFAM" id="SSF55729">
    <property type="entry name" value="Acyl-CoA N-acyltransferases (Nat)"/>
    <property type="match status" value="1"/>
</dbReference>
<dbReference type="InterPro" id="IPR016181">
    <property type="entry name" value="Acyl_CoA_acyltransferase"/>
</dbReference>
<dbReference type="InterPro" id="IPR052523">
    <property type="entry name" value="Trichothecene_AcTrans"/>
</dbReference>
<feature type="domain" description="N-acetyltransferase" evidence="2">
    <location>
        <begin position="84"/>
        <end position="233"/>
    </location>
</feature>
<dbReference type="EMBL" id="WWBZ02000001">
    <property type="protein sequence ID" value="KAF4313172.1"/>
    <property type="molecule type" value="Genomic_DNA"/>
</dbReference>
<proteinExistence type="predicted"/>
<dbReference type="Gene3D" id="3.40.630.30">
    <property type="match status" value="1"/>
</dbReference>
<evidence type="ECO:0000313" key="4">
    <source>
        <dbReference type="Proteomes" id="UP000572817"/>
    </source>
</evidence>
<dbReference type="PROSITE" id="PS51186">
    <property type="entry name" value="GNAT"/>
    <property type="match status" value="1"/>
</dbReference>
<dbReference type="PANTHER" id="PTHR42791">
    <property type="entry name" value="GNAT FAMILY ACETYLTRANSFERASE"/>
    <property type="match status" value="1"/>
</dbReference>
<evidence type="ECO:0000259" key="2">
    <source>
        <dbReference type="PROSITE" id="PS51186"/>
    </source>
</evidence>
<name>A0A8H4J4Y9_9PEZI</name>
<evidence type="ECO:0000256" key="1">
    <source>
        <dbReference type="SAM" id="MobiDB-lite"/>
    </source>
</evidence>
<feature type="region of interest" description="Disordered" evidence="1">
    <location>
        <begin position="96"/>
        <end position="133"/>
    </location>
</feature>
<accession>A0A8H4J4Y9</accession>
<protein>
    <recommendedName>
        <fullName evidence="2">N-acetyltransferase domain-containing protein</fullName>
    </recommendedName>
</protein>
<keyword evidence="4" id="KW-1185">Reference proteome</keyword>
<dbReference type="OrthoDB" id="2744543at2759"/>
<dbReference type="PANTHER" id="PTHR42791:SF16">
    <property type="entry name" value="N-ACETYLTRANSFERASE DOMAIN-CONTAINING PROTEIN"/>
    <property type="match status" value="1"/>
</dbReference>
<dbReference type="AlphaFoldDB" id="A0A8H4J4Y9"/>
<dbReference type="InterPro" id="IPR000182">
    <property type="entry name" value="GNAT_dom"/>
</dbReference>
<dbReference type="GO" id="GO:0016747">
    <property type="term" value="F:acyltransferase activity, transferring groups other than amino-acyl groups"/>
    <property type="evidence" value="ECO:0007669"/>
    <property type="project" value="InterPro"/>
</dbReference>
<sequence length="238" mass="27315">MLLRSGTNLDIRAIAYLSALAFIDDPVEAYLYPRRREYPDLFVGAQEDLIRRNFDRPCGSAIVITLEPSDEGWTGNPDIVGFCILTREGTKWQRPLTYNKKKKKPAKDAQEPSEDSDAEPTCPMIDPAHSKAMDDTYREKDSIAFTEEGFKLPHNRYELCDLGVHPDFRGRGVAKTMVKWVQEKAREEGLPVHTTSTPDGQGLYQRMGFRKVGRWKWCPVPDTEWDVMHWNPPDTLQK</sequence>
<dbReference type="CDD" id="cd04301">
    <property type="entry name" value="NAT_SF"/>
    <property type="match status" value="1"/>
</dbReference>